<gene>
    <name evidence="1" type="ORF">AAD027_03905</name>
</gene>
<dbReference type="Proteomes" id="UP001459204">
    <property type="component" value="Unassembled WGS sequence"/>
</dbReference>
<sequence length="115" mass="11983">MSATGTVILYHQISEPGKPGTGGDFVAHGDKVNAYAIEGGQVLPIHIKGQVLANGEGTNAVLVADKGSTPLTDVRALPRPARPCNKPTAKSLIGRVSWTRDPYRSMSPADPLPVG</sequence>
<accession>A0ABU9IX45</accession>
<comment type="caution">
    <text evidence="1">The sequence shown here is derived from an EMBL/GenBank/DDBJ whole genome shotgun (WGS) entry which is preliminary data.</text>
</comment>
<evidence type="ECO:0000313" key="1">
    <source>
        <dbReference type="EMBL" id="MEL1263517.1"/>
    </source>
</evidence>
<dbReference type="EMBL" id="JBBWWT010000001">
    <property type="protein sequence ID" value="MEL1263517.1"/>
    <property type="molecule type" value="Genomic_DNA"/>
</dbReference>
<proteinExistence type="predicted"/>
<organism evidence="1 2">
    <name type="scientific">Pseudoxanthomonas putridarboris</name>
    <dbReference type="NCBI Taxonomy" id="752605"/>
    <lineage>
        <taxon>Bacteria</taxon>
        <taxon>Pseudomonadati</taxon>
        <taxon>Pseudomonadota</taxon>
        <taxon>Gammaproteobacteria</taxon>
        <taxon>Lysobacterales</taxon>
        <taxon>Lysobacteraceae</taxon>
        <taxon>Pseudoxanthomonas</taxon>
    </lineage>
</organism>
<dbReference type="RefSeq" id="WP_341724688.1">
    <property type="nucleotide sequence ID" value="NZ_JBBWWT010000001.1"/>
</dbReference>
<reference evidence="1 2" key="1">
    <citation type="submission" date="2024-04" db="EMBL/GenBank/DDBJ databases">
        <title>Draft genome sequence of Pseudoxanthomonas putridarboris WD12.</title>
        <authorList>
            <person name="Oh J."/>
        </authorList>
    </citation>
    <scope>NUCLEOTIDE SEQUENCE [LARGE SCALE GENOMIC DNA]</scope>
    <source>
        <strain evidence="1 2">WD12</strain>
    </source>
</reference>
<keyword evidence="2" id="KW-1185">Reference proteome</keyword>
<name>A0ABU9IX45_9GAMM</name>
<evidence type="ECO:0000313" key="2">
    <source>
        <dbReference type="Proteomes" id="UP001459204"/>
    </source>
</evidence>
<evidence type="ECO:0008006" key="3">
    <source>
        <dbReference type="Google" id="ProtNLM"/>
    </source>
</evidence>
<protein>
    <recommendedName>
        <fullName evidence="3">PAAR motif-containing protein</fullName>
    </recommendedName>
</protein>